<dbReference type="STRING" id="640635.SAMN04489806_1622"/>
<organism evidence="2 3">
    <name type="scientific">Paramicrobacterium humi</name>
    <dbReference type="NCBI Taxonomy" id="640635"/>
    <lineage>
        <taxon>Bacteria</taxon>
        <taxon>Bacillati</taxon>
        <taxon>Actinomycetota</taxon>
        <taxon>Actinomycetes</taxon>
        <taxon>Micrococcales</taxon>
        <taxon>Microbacteriaceae</taxon>
        <taxon>Paramicrobacterium</taxon>
    </lineage>
</organism>
<feature type="domain" description="DUF2470" evidence="1">
    <location>
        <begin position="13"/>
        <end position="82"/>
    </location>
</feature>
<dbReference type="Gene3D" id="3.20.180.10">
    <property type="entry name" value="PNP-oxidase-like"/>
    <property type="match status" value="1"/>
</dbReference>
<evidence type="ECO:0000313" key="2">
    <source>
        <dbReference type="EMBL" id="SEB72778.1"/>
    </source>
</evidence>
<dbReference type="SUPFAM" id="SSF50475">
    <property type="entry name" value="FMN-binding split barrel"/>
    <property type="match status" value="1"/>
</dbReference>
<proteinExistence type="predicted"/>
<keyword evidence="3" id="KW-1185">Reference proteome</keyword>
<name>A0A1H4LQ66_9MICO</name>
<dbReference type="RefSeq" id="WP_091182400.1">
    <property type="nucleotide sequence ID" value="NZ_FNRY01000001.1"/>
</dbReference>
<dbReference type="InterPro" id="IPR037119">
    <property type="entry name" value="Haem_oxidase_HugZ-like_sf"/>
</dbReference>
<dbReference type="Proteomes" id="UP000199183">
    <property type="component" value="Unassembled WGS sequence"/>
</dbReference>
<dbReference type="Pfam" id="PF10615">
    <property type="entry name" value="DUF2470"/>
    <property type="match status" value="1"/>
</dbReference>
<reference evidence="2 3" key="1">
    <citation type="submission" date="2016-10" db="EMBL/GenBank/DDBJ databases">
        <authorList>
            <person name="de Groot N.N."/>
        </authorList>
    </citation>
    <scope>NUCLEOTIDE SEQUENCE [LARGE SCALE GENOMIC DNA]</scope>
    <source>
        <strain evidence="2 3">DSM 21799</strain>
    </source>
</reference>
<gene>
    <name evidence="2" type="ORF">SAMN04489806_1622</name>
</gene>
<evidence type="ECO:0000313" key="3">
    <source>
        <dbReference type="Proteomes" id="UP000199183"/>
    </source>
</evidence>
<evidence type="ECO:0000259" key="1">
    <source>
        <dbReference type="Pfam" id="PF10615"/>
    </source>
</evidence>
<dbReference type="AlphaFoldDB" id="A0A1H4LQ66"/>
<dbReference type="InterPro" id="IPR019595">
    <property type="entry name" value="DUF2470"/>
</dbReference>
<accession>A0A1H4LQ66</accession>
<protein>
    <recommendedName>
        <fullName evidence="1">DUF2470 domain-containing protein</fullName>
    </recommendedName>
</protein>
<sequence>MTLHFEADVVHAVLAHLNDDHAEASRAIVHAFADATASDVSMVGLDGDGGDWEYTDAAGDVVHTRIPWPHEVTERDEVRDTFDALHARARERLGGRPHSR</sequence>
<dbReference type="OrthoDB" id="5116982at2"/>
<dbReference type="EMBL" id="FNRY01000001">
    <property type="protein sequence ID" value="SEB72778.1"/>
    <property type="molecule type" value="Genomic_DNA"/>
</dbReference>